<dbReference type="PROSITE" id="PS50157">
    <property type="entry name" value="ZINC_FINGER_C2H2_2"/>
    <property type="match status" value="1"/>
</dbReference>
<dbReference type="Proteomes" id="UP001237642">
    <property type="component" value="Unassembled WGS sequence"/>
</dbReference>
<protein>
    <recommendedName>
        <fullName evidence="3">C2H2-type domain-containing protein</fullName>
    </recommendedName>
</protein>
<feature type="domain" description="C2H2-type" evidence="3">
    <location>
        <begin position="76"/>
        <end position="98"/>
    </location>
</feature>
<evidence type="ECO:0000256" key="2">
    <source>
        <dbReference type="SAM" id="MobiDB-lite"/>
    </source>
</evidence>
<dbReference type="InterPro" id="IPR055185">
    <property type="entry name" value="C2CH-4th_BIRD-IDD"/>
</dbReference>
<comment type="caution">
    <text evidence="4">The sequence shown here is derived from an EMBL/GenBank/DDBJ whole genome shotgun (WGS) entry which is preliminary data.</text>
</comment>
<keyword evidence="1" id="KW-0479">Metal-binding</keyword>
<dbReference type="SUPFAM" id="SSF57667">
    <property type="entry name" value="beta-beta-alpha zinc fingers"/>
    <property type="match status" value="1"/>
</dbReference>
<evidence type="ECO:0000313" key="4">
    <source>
        <dbReference type="EMBL" id="KAK1387177.1"/>
    </source>
</evidence>
<feature type="region of interest" description="Disordered" evidence="2">
    <location>
        <begin position="1"/>
        <end position="61"/>
    </location>
</feature>
<dbReference type="InterPro" id="IPR013087">
    <property type="entry name" value="Znf_C2H2_type"/>
</dbReference>
<dbReference type="Gene3D" id="3.30.160.60">
    <property type="entry name" value="Classic Zinc Finger"/>
    <property type="match status" value="1"/>
</dbReference>
<feature type="compositionally biased region" description="Polar residues" evidence="2">
    <location>
        <begin position="458"/>
        <end position="467"/>
    </location>
</feature>
<dbReference type="Pfam" id="PF12874">
    <property type="entry name" value="zf-met"/>
    <property type="match status" value="1"/>
</dbReference>
<sequence length="484" mass="51260">MAAPSSETLSGMIEEELMNNKKQELPHSPGEGASSVMASSPPGAAEKKKRKHPGNSSPDAEIVALSPETLMATNRFWCDVCEKGFQREQNLQLHRRGHNLPWKLKKKTSDEIRKKAHNKICGTKEYKCECGTTFSRRDNFLSHRSICNALDEEAAGYTINSYPYSMPSSVLANASNPGSMSLQGWGAGSLISPGNHQQLPSLSGIGASRPNTFTSSLSRQSIGSSFYPIQPPNMSLHPFQESELSFPRVPNFSGVQGFPNLGFNGRADLKSPQNNISFSGLLMNTEASAYNVLNSTPYNPQLSATALLQKATLTGANSTNAALMNSIGSSLTGGVKFNSYGGALGDGMSGGGRGVGSSFQAYDNFNVGGGSTYGSAGGYGGGMEYFGDQMNASSGGINADGMLVGELNNNVVVEPQMNVQSDEYCAKLTRDFLGMGNRMNSLSEGVMADDHNNGNGMGTNSPDSEATISADEVRPFVPGGRPGF</sequence>
<dbReference type="GO" id="GO:0008270">
    <property type="term" value="F:zinc ion binding"/>
    <property type="evidence" value="ECO:0007669"/>
    <property type="project" value="UniProtKB-KW"/>
</dbReference>
<proteinExistence type="predicted"/>
<reference evidence="4" key="2">
    <citation type="submission" date="2023-05" db="EMBL/GenBank/DDBJ databases">
        <authorList>
            <person name="Schelkunov M.I."/>
        </authorList>
    </citation>
    <scope>NUCLEOTIDE SEQUENCE</scope>
    <source>
        <strain evidence="4">Hsosn_3</strain>
        <tissue evidence="4">Leaf</tissue>
    </source>
</reference>
<reference evidence="4" key="1">
    <citation type="submission" date="2023-02" db="EMBL/GenBank/DDBJ databases">
        <title>Genome of toxic invasive species Heracleum sosnowskyi carries increased number of genes despite the absence of recent whole-genome duplications.</title>
        <authorList>
            <person name="Schelkunov M."/>
            <person name="Shtratnikova V."/>
            <person name="Makarenko M."/>
            <person name="Klepikova A."/>
            <person name="Omelchenko D."/>
            <person name="Novikova G."/>
            <person name="Obukhova E."/>
            <person name="Bogdanov V."/>
            <person name="Penin A."/>
            <person name="Logacheva M."/>
        </authorList>
    </citation>
    <scope>NUCLEOTIDE SEQUENCE</scope>
    <source>
        <strain evidence="4">Hsosn_3</strain>
        <tissue evidence="4">Leaf</tissue>
    </source>
</reference>
<evidence type="ECO:0000256" key="1">
    <source>
        <dbReference type="PROSITE-ProRule" id="PRU00042"/>
    </source>
</evidence>
<dbReference type="InterPro" id="IPR031140">
    <property type="entry name" value="IDD1-16"/>
</dbReference>
<dbReference type="PROSITE" id="PS00028">
    <property type="entry name" value="ZINC_FINGER_C2H2_1"/>
    <property type="match status" value="1"/>
</dbReference>
<feature type="region of interest" description="Disordered" evidence="2">
    <location>
        <begin position="451"/>
        <end position="484"/>
    </location>
</feature>
<keyword evidence="1" id="KW-0863">Zinc-finger</keyword>
<keyword evidence="1" id="KW-0862">Zinc</keyword>
<dbReference type="InterPro" id="IPR036236">
    <property type="entry name" value="Znf_C2H2_sf"/>
</dbReference>
<dbReference type="GO" id="GO:0005634">
    <property type="term" value="C:nucleus"/>
    <property type="evidence" value="ECO:0007669"/>
    <property type="project" value="TreeGrafter"/>
</dbReference>
<dbReference type="Pfam" id="PF22992">
    <property type="entry name" value="C2CH-4th_BIRD-IDD"/>
    <property type="match status" value="1"/>
</dbReference>
<name>A0AAD8IMQ2_9APIA</name>
<evidence type="ECO:0000313" key="5">
    <source>
        <dbReference type="Proteomes" id="UP001237642"/>
    </source>
</evidence>
<keyword evidence="5" id="KW-1185">Reference proteome</keyword>
<dbReference type="EMBL" id="JAUIZM010000004">
    <property type="protein sequence ID" value="KAK1387177.1"/>
    <property type="molecule type" value="Genomic_DNA"/>
</dbReference>
<gene>
    <name evidence="4" type="ORF">POM88_015355</name>
</gene>
<dbReference type="AlphaFoldDB" id="A0AAD8IMQ2"/>
<evidence type="ECO:0000259" key="3">
    <source>
        <dbReference type="PROSITE" id="PS50157"/>
    </source>
</evidence>
<organism evidence="4 5">
    <name type="scientific">Heracleum sosnowskyi</name>
    <dbReference type="NCBI Taxonomy" id="360622"/>
    <lineage>
        <taxon>Eukaryota</taxon>
        <taxon>Viridiplantae</taxon>
        <taxon>Streptophyta</taxon>
        <taxon>Embryophyta</taxon>
        <taxon>Tracheophyta</taxon>
        <taxon>Spermatophyta</taxon>
        <taxon>Magnoliopsida</taxon>
        <taxon>eudicotyledons</taxon>
        <taxon>Gunneridae</taxon>
        <taxon>Pentapetalae</taxon>
        <taxon>asterids</taxon>
        <taxon>campanulids</taxon>
        <taxon>Apiales</taxon>
        <taxon>Apiaceae</taxon>
        <taxon>Apioideae</taxon>
        <taxon>apioid superclade</taxon>
        <taxon>Tordylieae</taxon>
        <taxon>Tordyliinae</taxon>
        <taxon>Heracleum</taxon>
    </lineage>
</organism>
<dbReference type="PANTHER" id="PTHR10593:SF214">
    <property type="entry name" value="PROTEIN INDETERMINATE-DOMAIN 5, CHLOROPLASTIC"/>
    <property type="match status" value="1"/>
</dbReference>
<accession>A0AAD8IMQ2</accession>
<dbReference type="GO" id="GO:0003700">
    <property type="term" value="F:DNA-binding transcription factor activity"/>
    <property type="evidence" value="ECO:0007669"/>
    <property type="project" value="TreeGrafter"/>
</dbReference>
<dbReference type="PANTHER" id="PTHR10593">
    <property type="entry name" value="SERINE/THREONINE-PROTEIN KINASE RIO"/>
    <property type="match status" value="1"/>
</dbReference>